<keyword evidence="2 4" id="KW-1133">Transmembrane helix</keyword>
<gene>
    <name evidence="6" type="ORF">EDC65_3796</name>
</gene>
<accession>A0A3N1KX51</accession>
<dbReference type="PANTHER" id="PTHR11360">
    <property type="entry name" value="MONOCARBOXYLATE TRANSPORTER"/>
    <property type="match status" value="1"/>
</dbReference>
<feature type="transmembrane region" description="Helical" evidence="4">
    <location>
        <begin position="118"/>
        <end position="138"/>
    </location>
</feature>
<feature type="transmembrane region" description="Helical" evidence="4">
    <location>
        <begin position="198"/>
        <end position="220"/>
    </location>
</feature>
<feature type="transmembrane region" description="Helical" evidence="4">
    <location>
        <begin position="144"/>
        <end position="165"/>
    </location>
</feature>
<feature type="transmembrane region" description="Helical" evidence="4">
    <location>
        <begin position="232"/>
        <end position="254"/>
    </location>
</feature>
<feature type="transmembrane region" description="Helical" evidence="4">
    <location>
        <begin position="59"/>
        <end position="77"/>
    </location>
</feature>
<organism evidence="6 7">
    <name type="scientific">Stella humosa</name>
    <dbReference type="NCBI Taxonomy" id="94"/>
    <lineage>
        <taxon>Bacteria</taxon>
        <taxon>Pseudomonadati</taxon>
        <taxon>Pseudomonadota</taxon>
        <taxon>Alphaproteobacteria</taxon>
        <taxon>Rhodospirillales</taxon>
        <taxon>Stellaceae</taxon>
        <taxon>Stella</taxon>
    </lineage>
</organism>
<dbReference type="Pfam" id="PF07690">
    <property type="entry name" value="MFS_1"/>
    <property type="match status" value="1"/>
</dbReference>
<evidence type="ECO:0000313" key="7">
    <source>
        <dbReference type="Proteomes" id="UP000278222"/>
    </source>
</evidence>
<dbReference type="Gene3D" id="1.20.1250.20">
    <property type="entry name" value="MFS general substrate transporter like domains"/>
    <property type="match status" value="1"/>
</dbReference>
<keyword evidence="3 4" id="KW-0472">Membrane</keyword>
<feature type="transmembrane region" description="Helical" evidence="4">
    <location>
        <begin position="317"/>
        <end position="340"/>
    </location>
</feature>
<keyword evidence="1 4" id="KW-0812">Transmembrane</keyword>
<dbReference type="InterPro" id="IPR011701">
    <property type="entry name" value="MFS"/>
</dbReference>
<proteinExistence type="predicted"/>
<dbReference type="AlphaFoldDB" id="A0A3N1KX51"/>
<feature type="transmembrane region" description="Helical" evidence="4">
    <location>
        <begin position="83"/>
        <end position="106"/>
    </location>
</feature>
<feature type="transmembrane region" description="Helical" evidence="4">
    <location>
        <begin position="352"/>
        <end position="371"/>
    </location>
</feature>
<dbReference type="Proteomes" id="UP000278222">
    <property type="component" value="Unassembled WGS sequence"/>
</dbReference>
<evidence type="ECO:0000259" key="5">
    <source>
        <dbReference type="PROSITE" id="PS50850"/>
    </source>
</evidence>
<evidence type="ECO:0000256" key="2">
    <source>
        <dbReference type="ARBA" id="ARBA00022989"/>
    </source>
</evidence>
<dbReference type="InterPro" id="IPR036259">
    <property type="entry name" value="MFS_trans_sf"/>
</dbReference>
<comment type="caution">
    <text evidence="6">The sequence shown here is derived from an EMBL/GenBank/DDBJ whole genome shotgun (WGS) entry which is preliminary data.</text>
</comment>
<sequence>MGLALGIRHVQGLFLLPVTMDRGWSRETFGLALAVQNLTWGAVQPIAGMIADRFGSARVVAGGLAFYALGLVVMAQATTPPVFVLGAGICIGVALAGTAFGAIYGAISRLVSPDRRSWALGLAGAIAGLGQFAMVPAAQVMIGAWAWTGALLALAATMALLLPLVRPLRDRPGAGQPAASANSMSAAIGEAFGHRGFWLLNLGFVACGFQLAFIATHLPAYLLDRGLPPEEAVAALAIIALANVAGTYLFGLWGGYVRRKYLLSVLYLLRAAAIALFVLLPLTSWSLHAFAAAMGFLWLGTLPLTNGLISQVFGVRYIATLFGFVFLGHQLGSFLGVWLGGHVFEATGSYDAVWLGAVALGVLAAAVHWPIDDRALVRPGGRLAPA</sequence>
<feature type="domain" description="Major facilitator superfamily (MFS) profile" evidence="5">
    <location>
        <begin position="1"/>
        <end position="376"/>
    </location>
</feature>
<evidence type="ECO:0000256" key="1">
    <source>
        <dbReference type="ARBA" id="ARBA00022692"/>
    </source>
</evidence>
<feature type="transmembrane region" description="Helical" evidence="4">
    <location>
        <begin position="261"/>
        <end position="279"/>
    </location>
</feature>
<dbReference type="GO" id="GO:0022857">
    <property type="term" value="F:transmembrane transporter activity"/>
    <property type="evidence" value="ECO:0007669"/>
    <property type="project" value="InterPro"/>
</dbReference>
<dbReference type="EMBL" id="RJKX01000015">
    <property type="protein sequence ID" value="ROP84444.1"/>
    <property type="molecule type" value="Genomic_DNA"/>
</dbReference>
<keyword evidence="7" id="KW-1185">Reference proteome</keyword>
<dbReference type="InterPro" id="IPR050327">
    <property type="entry name" value="Proton-linked_MCT"/>
</dbReference>
<reference evidence="6 7" key="1">
    <citation type="submission" date="2018-11" db="EMBL/GenBank/DDBJ databases">
        <title>Genomic Encyclopedia of Type Strains, Phase IV (KMG-IV): sequencing the most valuable type-strain genomes for metagenomic binning, comparative biology and taxonomic classification.</title>
        <authorList>
            <person name="Goeker M."/>
        </authorList>
    </citation>
    <scope>NUCLEOTIDE SEQUENCE [LARGE SCALE GENOMIC DNA]</scope>
    <source>
        <strain evidence="6 7">DSM 5900</strain>
    </source>
</reference>
<evidence type="ECO:0000256" key="3">
    <source>
        <dbReference type="ARBA" id="ARBA00023136"/>
    </source>
</evidence>
<dbReference type="CDD" id="cd17355">
    <property type="entry name" value="MFS_YcxA_like"/>
    <property type="match status" value="1"/>
</dbReference>
<dbReference type="InterPro" id="IPR020846">
    <property type="entry name" value="MFS_dom"/>
</dbReference>
<feature type="transmembrane region" description="Helical" evidence="4">
    <location>
        <begin position="285"/>
        <end position="305"/>
    </location>
</feature>
<evidence type="ECO:0000256" key="4">
    <source>
        <dbReference type="SAM" id="Phobius"/>
    </source>
</evidence>
<protein>
    <submittedName>
        <fullName evidence="6">Putative MFS family arabinose efflux permease</fullName>
    </submittedName>
</protein>
<evidence type="ECO:0000313" key="6">
    <source>
        <dbReference type="EMBL" id="ROP84444.1"/>
    </source>
</evidence>
<dbReference type="PANTHER" id="PTHR11360:SF284">
    <property type="entry name" value="EG:103B4.3 PROTEIN-RELATED"/>
    <property type="match status" value="1"/>
</dbReference>
<dbReference type="PROSITE" id="PS50850">
    <property type="entry name" value="MFS"/>
    <property type="match status" value="1"/>
</dbReference>
<name>A0A3N1KX51_9PROT</name>
<dbReference type="SUPFAM" id="SSF103473">
    <property type="entry name" value="MFS general substrate transporter"/>
    <property type="match status" value="1"/>
</dbReference>